<feature type="transmembrane region" description="Helical" evidence="4">
    <location>
        <begin position="319"/>
        <end position="339"/>
    </location>
</feature>
<feature type="domain" description="Glycosyltransferase 2-like" evidence="5">
    <location>
        <begin position="8"/>
        <end position="172"/>
    </location>
</feature>
<dbReference type="Pfam" id="PF00535">
    <property type="entry name" value="Glycos_transf_2"/>
    <property type="match status" value="1"/>
</dbReference>
<comment type="caution">
    <text evidence="6">The sequence shown here is derived from an EMBL/GenBank/DDBJ whole genome shotgun (WGS) entry which is preliminary data.</text>
</comment>
<keyword evidence="4" id="KW-1133">Transmembrane helix</keyword>
<dbReference type="InterPro" id="IPR001173">
    <property type="entry name" value="Glyco_trans_2-like"/>
</dbReference>
<feature type="transmembrane region" description="Helical" evidence="4">
    <location>
        <begin position="249"/>
        <end position="273"/>
    </location>
</feature>
<evidence type="ECO:0000313" key="6">
    <source>
        <dbReference type="EMBL" id="HGM46130.1"/>
    </source>
</evidence>
<accession>A0A7C4H5E1</accession>
<keyword evidence="4" id="KW-0472">Membrane</keyword>
<gene>
    <name evidence="6" type="ORF">ENU21_00045</name>
</gene>
<dbReference type="SUPFAM" id="SSF53448">
    <property type="entry name" value="Nucleotide-diphospho-sugar transferases"/>
    <property type="match status" value="1"/>
</dbReference>
<dbReference type="GO" id="GO:0016757">
    <property type="term" value="F:glycosyltransferase activity"/>
    <property type="evidence" value="ECO:0007669"/>
    <property type="project" value="UniProtKB-KW"/>
</dbReference>
<organism evidence="6">
    <name type="scientific">Thermofilum pendens</name>
    <dbReference type="NCBI Taxonomy" id="2269"/>
    <lineage>
        <taxon>Archaea</taxon>
        <taxon>Thermoproteota</taxon>
        <taxon>Thermoprotei</taxon>
        <taxon>Thermofilales</taxon>
        <taxon>Thermofilaceae</taxon>
        <taxon>Thermofilum</taxon>
    </lineage>
</organism>
<evidence type="ECO:0000256" key="3">
    <source>
        <dbReference type="ARBA" id="ARBA00022679"/>
    </source>
</evidence>
<dbReference type="CDD" id="cd04186">
    <property type="entry name" value="GT_2_like_c"/>
    <property type="match status" value="1"/>
</dbReference>
<comment type="similarity">
    <text evidence="1">Belongs to the glycosyltransferase 2 family.</text>
</comment>
<dbReference type="PANTHER" id="PTHR43179:SF12">
    <property type="entry name" value="GALACTOFURANOSYLTRANSFERASE GLFT2"/>
    <property type="match status" value="1"/>
</dbReference>
<evidence type="ECO:0000256" key="1">
    <source>
        <dbReference type="ARBA" id="ARBA00006739"/>
    </source>
</evidence>
<dbReference type="PANTHER" id="PTHR43179">
    <property type="entry name" value="RHAMNOSYLTRANSFERASE WBBL"/>
    <property type="match status" value="1"/>
</dbReference>
<name>A0A7C4H5E1_THEPE</name>
<proteinExistence type="inferred from homology"/>
<evidence type="ECO:0000256" key="2">
    <source>
        <dbReference type="ARBA" id="ARBA00022676"/>
    </source>
</evidence>
<keyword evidence="4" id="KW-0812">Transmembrane</keyword>
<protein>
    <submittedName>
        <fullName evidence="6">Glycosyltransferase family 2 protein</fullName>
    </submittedName>
</protein>
<dbReference type="InterPro" id="IPR029044">
    <property type="entry name" value="Nucleotide-diphossugar_trans"/>
</dbReference>
<reference evidence="6" key="1">
    <citation type="journal article" date="2020" name="mSystems">
        <title>Genome- and Community-Level Interaction Insights into Carbon Utilization and Element Cycling Functions of Hydrothermarchaeota in Hydrothermal Sediment.</title>
        <authorList>
            <person name="Zhou Z."/>
            <person name="Liu Y."/>
            <person name="Xu W."/>
            <person name="Pan J."/>
            <person name="Luo Z.H."/>
            <person name="Li M."/>
        </authorList>
    </citation>
    <scope>NUCLEOTIDE SEQUENCE</scope>
    <source>
        <strain evidence="6">SpSt-649</strain>
    </source>
</reference>
<evidence type="ECO:0000259" key="5">
    <source>
        <dbReference type="Pfam" id="PF00535"/>
    </source>
</evidence>
<dbReference type="EMBL" id="DTBQ01000002">
    <property type="protein sequence ID" value="HGM46130.1"/>
    <property type="molecule type" value="Genomic_DNA"/>
</dbReference>
<sequence>MGDPPLVSVVVINYKSLETLKRCLSSLLKTTYPNYEVIVVDSLTDRIEELVQQFREESGLKIKLVHFDANIGAAASHNVGVLASDPRSEYVVFLDNDVVVEPDWLSYLVEAISSSPRVGAVQAKVVSMSNTGRMDHTGLGVDSTGTWLSAYGWDSNLFKRPMLLFASSSAAMITRKRAYFEVMGFDDTYFIYDDDTDYSWRLRLRGYEILFEPRARVWHEDRLAKRLSYEKLYFGFRNRLLNTVKNLDTFNMVFSLLLTTYLGYLNAVVLAFAGRSGEASAYISAIVKVLRNLRKHLVSRAIVRRIKVVSDGELERRGFLIRGIYATVLMMRALLIRYFRSR</sequence>
<dbReference type="AlphaFoldDB" id="A0A7C4H5E1"/>
<keyword evidence="2" id="KW-0328">Glycosyltransferase</keyword>
<keyword evidence="3 6" id="KW-0808">Transferase</keyword>
<evidence type="ECO:0000256" key="4">
    <source>
        <dbReference type="SAM" id="Phobius"/>
    </source>
</evidence>
<dbReference type="Gene3D" id="3.90.550.10">
    <property type="entry name" value="Spore Coat Polysaccharide Biosynthesis Protein SpsA, Chain A"/>
    <property type="match status" value="1"/>
</dbReference>